<proteinExistence type="predicted"/>
<dbReference type="Pfam" id="PF14277">
    <property type="entry name" value="DUF4364"/>
    <property type="match status" value="1"/>
</dbReference>
<comment type="caution">
    <text evidence="1">The sequence shown here is derived from an EMBL/GenBank/DDBJ whole genome shotgun (WGS) entry which is preliminary data.</text>
</comment>
<dbReference type="Gene3D" id="1.10.10.10">
    <property type="entry name" value="Winged helix-like DNA-binding domain superfamily/Winged helix DNA-binding domain"/>
    <property type="match status" value="1"/>
</dbReference>
<sequence>MAEPFTLYKLIVLYMLEKVDFPLSNTQISDFFLEKEYTNYFTVQQVVHDLIETDLISTESTHSNTQYSITAAGKETLQFFHDKISPAIQNDILHYFDKHKVELKNENSVLSDYYKTTNNEFAVRCRLKEHGNPMIDLTLTVHTKEQAEAICANWKDQTAEVYAYLMELLLK</sequence>
<dbReference type="InterPro" id="IPR025374">
    <property type="entry name" value="DUF4364"/>
</dbReference>
<gene>
    <name evidence="1" type="ORF">H8Z76_00815</name>
</gene>
<evidence type="ECO:0000313" key="1">
    <source>
        <dbReference type="EMBL" id="MBC5752578.1"/>
    </source>
</evidence>
<dbReference type="EMBL" id="JACOQH010000001">
    <property type="protein sequence ID" value="MBC5752578.1"/>
    <property type="molecule type" value="Genomic_DNA"/>
</dbReference>
<dbReference type="InterPro" id="IPR036388">
    <property type="entry name" value="WH-like_DNA-bd_sf"/>
</dbReference>
<protein>
    <submittedName>
        <fullName evidence="1">DUF4364 family protein</fullName>
    </submittedName>
</protein>
<accession>A0ABR7I6T3</accession>
<dbReference type="RefSeq" id="WP_022515980.1">
    <property type="nucleotide sequence ID" value="NZ_JACOQH010000001.1"/>
</dbReference>
<organism evidence="1 2">
    <name type="scientific">Roseburia yibonii</name>
    <dbReference type="NCBI Taxonomy" id="2763063"/>
    <lineage>
        <taxon>Bacteria</taxon>
        <taxon>Bacillati</taxon>
        <taxon>Bacillota</taxon>
        <taxon>Clostridia</taxon>
        <taxon>Lachnospirales</taxon>
        <taxon>Lachnospiraceae</taxon>
        <taxon>Roseburia</taxon>
    </lineage>
</organism>
<reference evidence="1 2" key="1">
    <citation type="submission" date="2020-08" db="EMBL/GenBank/DDBJ databases">
        <title>Genome public.</title>
        <authorList>
            <person name="Liu C."/>
            <person name="Sun Q."/>
        </authorList>
    </citation>
    <scope>NUCLEOTIDE SEQUENCE [LARGE SCALE GENOMIC DNA]</scope>
    <source>
        <strain evidence="1 2">BX0805</strain>
    </source>
</reference>
<name>A0ABR7I6T3_9FIRM</name>
<evidence type="ECO:0000313" key="2">
    <source>
        <dbReference type="Proteomes" id="UP000621540"/>
    </source>
</evidence>
<dbReference type="Proteomes" id="UP000621540">
    <property type="component" value="Unassembled WGS sequence"/>
</dbReference>
<keyword evidence="2" id="KW-1185">Reference proteome</keyword>